<feature type="transmembrane region" description="Helical" evidence="6">
    <location>
        <begin position="644"/>
        <end position="668"/>
    </location>
</feature>
<evidence type="ECO:0000313" key="9">
    <source>
        <dbReference type="Proteomes" id="UP001165060"/>
    </source>
</evidence>
<keyword evidence="6" id="KW-0472">Membrane</keyword>
<evidence type="ECO:0000256" key="2">
    <source>
        <dbReference type="ARBA" id="ARBA00022840"/>
    </source>
</evidence>
<feature type="domain" description="Protein kinase" evidence="7">
    <location>
        <begin position="717"/>
        <end position="994"/>
    </location>
</feature>
<evidence type="ECO:0000256" key="4">
    <source>
        <dbReference type="SAM" id="Coils"/>
    </source>
</evidence>
<dbReference type="PANTHER" id="PTHR44329">
    <property type="entry name" value="SERINE/THREONINE-PROTEIN KINASE TNNI3K-RELATED"/>
    <property type="match status" value="1"/>
</dbReference>
<keyword evidence="6" id="KW-0812">Transmembrane</keyword>
<feature type="compositionally biased region" description="Polar residues" evidence="5">
    <location>
        <begin position="1040"/>
        <end position="1056"/>
    </location>
</feature>
<dbReference type="Gene3D" id="2.60.40.10">
    <property type="entry name" value="Immunoglobulins"/>
    <property type="match status" value="1"/>
</dbReference>
<dbReference type="PROSITE" id="PS00108">
    <property type="entry name" value="PROTEIN_KINASE_ST"/>
    <property type="match status" value="1"/>
</dbReference>
<dbReference type="Gene3D" id="3.30.200.20">
    <property type="entry name" value="Phosphorylase Kinase, domain 1"/>
    <property type="match status" value="1"/>
</dbReference>
<sequence length="1108" mass="122336">MSVSQSPAVAAISPFETLYVTKPPGSTSIFEKYKTIMKYDTRTGEETEWWREEGAYDIWCLHKSKHEGDNAVYVCSYNTIKKLSIDTGEEVEGFTPQYLYGGGWPADIAQVVHPDLAADKRRLIVLDGGGNIVQACDDTVPGLTGDEPCVPAALVIATTYKGQANMGSYSFFGIDVIPDPGGPFVLPFTIIGAASGAIGWVSPSNSYIGAFASTGSNGSPDLDPRDVYYDAPRDMVIISEYSFGSPNAYTGAGQYLGKMGPNPGYHSSSTGLDLIPGPYAKQSTFDVPATVIAGMTANVPIKANDYVGDTWEEEAGELFRMYARGFLEEGAEVFYEGEIESQSTAGSYKGTLELTKAGTYDVLVRQSPGDQMLVGTDGVTGYQSITVKAATTAPKLTEQDSSDCEFLVAGETCMIEVTPKDEYGNVQEKTDFPDDFSVEIISPTGELVHKIASYVNGQNGGWPETPVYKYEIDTASINDYAMGKYQIQVKFREAFVSGSPYIVEMLPAEYEVTKTVVEANFVNGLEVQYNPEAASHSFRIHLYDEYDNFVTASETLLEKLEVTWYRPDKSLEPTEINLTNVTIAAKYGYVHVSFSDDSSQDEDLMVKVKLGEVTVLNPDVDEEVESPDYFKIKYIRTETKTSSIGTGAIVGIAGGAVLLVAFSAYLIYNEKVKTNKMRETMKSQKFTQEEMRQLETIMAKSSFGDELAETTYESKDVEVKKRLGMGAFGEVFLAVHEGQTVAIKTLKQISESNVVRFRGEMVLIKALTHPNIVQYKGCVWDKEMIGLLLEFVDGGTLADLLQDDKQALSWKEPKLDMAKDIAAAMVYLHSSRYWEEEKQEWQKCVIHRDLKPDNMLVVSGSNKVKLTDFGEARARKPDKTMTQVGTPIFIAPEVMKGERYDERCDVFSFAVCLLDMMQISPNIVELFAEAYIDFKHSDAGLSLVAITHSVVTEGLRPNIPDTVPTTIKELVTECWELDPEARPYFPEILDRLGYECKAEIYGIPLDEVEATRRASQRSNRIESARLASSRRITDSGGDPNDSNNMFMNKSGDMNSANSTARIDTLVQQVQTKDARLKELEEENKRLKGIVDELESLRAPGATTDSVGV</sequence>
<feature type="region of interest" description="Disordered" evidence="5">
    <location>
        <begin position="1014"/>
        <end position="1056"/>
    </location>
</feature>
<dbReference type="InterPro" id="IPR051681">
    <property type="entry name" value="Ser/Thr_Kinases-Pseudokinases"/>
</dbReference>
<evidence type="ECO:0000256" key="3">
    <source>
        <dbReference type="PROSITE-ProRule" id="PRU10141"/>
    </source>
</evidence>
<dbReference type="PROSITE" id="PS00107">
    <property type="entry name" value="PROTEIN_KINASE_ATP"/>
    <property type="match status" value="1"/>
</dbReference>
<dbReference type="SUPFAM" id="SSF56112">
    <property type="entry name" value="Protein kinase-like (PK-like)"/>
    <property type="match status" value="1"/>
</dbReference>
<gene>
    <name evidence="8" type="ORF">TeGR_g5322</name>
</gene>
<dbReference type="InterPro" id="IPR008271">
    <property type="entry name" value="Ser/Thr_kinase_AS"/>
</dbReference>
<protein>
    <recommendedName>
        <fullName evidence="7">Protein kinase domain-containing protein</fullName>
    </recommendedName>
</protein>
<evidence type="ECO:0000256" key="6">
    <source>
        <dbReference type="SAM" id="Phobius"/>
    </source>
</evidence>
<reference evidence="8 9" key="1">
    <citation type="journal article" date="2023" name="Commun. Biol.">
        <title>Genome analysis of Parmales, the sister group of diatoms, reveals the evolutionary specialization of diatoms from phago-mixotrophs to photoautotrophs.</title>
        <authorList>
            <person name="Ban H."/>
            <person name="Sato S."/>
            <person name="Yoshikawa S."/>
            <person name="Yamada K."/>
            <person name="Nakamura Y."/>
            <person name="Ichinomiya M."/>
            <person name="Sato N."/>
            <person name="Blanc-Mathieu R."/>
            <person name="Endo H."/>
            <person name="Kuwata A."/>
            <person name="Ogata H."/>
        </authorList>
    </citation>
    <scope>NUCLEOTIDE SEQUENCE [LARGE SCALE GENOMIC DNA]</scope>
</reference>
<dbReference type="InterPro" id="IPR017441">
    <property type="entry name" value="Protein_kinase_ATP_BS"/>
</dbReference>
<evidence type="ECO:0000256" key="1">
    <source>
        <dbReference type="ARBA" id="ARBA00022741"/>
    </source>
</evidence>
<accession>A0ABQ6MBL8</accession>
<dbReference type="EMBL" id="BRYB01003945">
    <property type="protein sequence ID" value="GMI23129.1"/>
    <property type="molecule type" value="Genomic_DNA"/>
</dbReference>
<keyword evidence="6" id="KW-1133">Transmembrane helix</keyword>
<comment type="caution">
    <text evidence="8">The sequence shown here is derived from an EMBL/GenBank/DDBJ whole genome shotgun (WGS) entry which is preliminary data.</text>
</comment>
<feature type="binding site" evidence="3">
    <location>
        <position position="744"/>
    </location>
    <ligand>
        <name>ATP</name>
        <dbReference type="ChEBI" id="CHEBI:30616"/>
    </ligand>
</feature>
<dbReference type="Proteomes" id="UP001165060">
    <property type="component" value="Unassembled WGS sequence"/>
</dbReference>
<dbReference type="InterPro" id="IPR011009">
    <property type="entry name" value="Kinase-like_dom_sf"/>
</dbReference>
<dbReference type="InterPro" id="IPR013783">
    <property type="entry name" value="Ig-like_fold"/>
</dbReference>
<dbReference type="Pfam" id="PF00069">
    <property type="entry name" value="Pkinase"/>
    <property type="match status" value="1"/>
</dbReference>
<organism evidence="8 9">
    <name type="scientific">Tetraparma gracilis</name>
    <dbReference type="NCBI Taxonomy" id="2962635"/>
    <lineage>
        <taxon>Eukaryota</taxon>
        <taxon>Sar</taxon>
        <taxon>Stramenopiles</taxon>
        <taxon>Ochrophyta</taxon>
        <taxon>Bolidophyceae</taxon>
        <taxon>Parmales</taxon>
        <taxon>Triparmaceae</taxon>
        <taxon>Tetraparma</taxon>
    </lineage>
</organism>
<name>A0ABQ6MBL8_9STRA</name>
<feature type="coiled-coil region" evidence="4">
    <location>
        <begin position="1062"/>
        <end position="1096"/>
    </location>
</feature>
<proteinExistence type="predicted"/>
<keyword evidence="2 3" id="KW-0067">ATP-binding</keyword>
<dbReference type="PROSITE" id="PS50011">
    <property type="entry name" value="PROTEIN_KINASE_DOM"/>
    <property type="match status" value="1"/>
</dbReference>
<keyword evidence="4" id="KW-0175">Coiled coil</keyword>
<keyword evidence="9" id="KW-1185">Reference proteome</keyword>
<keyword evidence="1 3" id="KW-0547">Nucleotide-binding</keyword>
<dbReference type="SMART" id="SM00220">
    <property type="entry name" value="S_TKc"/>
    <property type="match status" value="1"/>
</dbReference>
<dbReference type="InterPro" id="IPR000719">
    <property type="entry name" value="Prot_kinase_dom"/>
</dbReference>
<evidence type="ECO:0000259" key="7">
    <source>
        <dbReference type="PROSITE" id="PS50011"/>
    </source>
</evidence>
<evidence type="ECO:0000256" key="5">
    <source>
        <dbReference type="SAM" id="MobiDB-lite"/>
    </source>
</evidence>
<dbReference type="Gene3D" id="1.10.510.10">
    <property type="entry name" value="Transferase(Phosphotransferase) domain 1"/>
    <property type="match status" value="1"/>
</dbReference>
<evidence type="ECO:0000313" key="8">
    <source>
        <dbReference type="EMBL" id="GMI23129.1"/>
    </source>
</evidence>